<name>A0A0S3Q0U6_9BRAD</name>
<gene>
    <name evidence="2" type="ORF">GJW-30_1_04398</name>
</gene>
<protein>
    <submittedName>
        <fullName evidence="2">Uncharacterized protein</fullName>
    </submittedName>
</protein>
<evidence type="ECO:0000313" key="2">
    <source>
        <dbReference type="EMBL" id="BAT61836.1"/>
    </source>
</evidence>
<keyword evidence="1" id="KW-0472">Membrane</keyword>
<keyword evidence="1" id="KW-0812">Transmembrane</keyword>
<keyword evidence="3" id="KW-1185">Reference proteome</keyword>
<feature type="transmembrane region" description="Helical" evidence="1">
    <location>
        <begin position="46"/>
        <end position="63"/>
    </location>
</feature>
<dbReference type="EMBL" id="AP014946">
    <property type="protein sequence ID" value="BAT61836.1"/>
    <property type="molecule type" value="Genomic_DNA"/>
</dbReference>
<feature type="transmembrane region" description="Helical" evidence="1">
    <location>
        <begin position="153"/>
        <end position="172"/>
    </location>
</feature>
<reference evidence="2 3" key="1">
    <citation type="submission" date="2015-08" db="EMBL/GenBank/DDBJ databases">
        <title>Investigation of the bacterial diversity of lava forest soil.</title>
        <authorList>
            <person name="Lee J.S."/>
        </authorList>
    </citation>
    <scope>NUCLEOTIDE SEQUENCE [LARGE SCALE GENOMIC DNA]</scope>
    <source>
        <strain evidence="2 3">GJW-30</strain>
    </source>
</reference>
<feature type="transmembrane region" description="Helical" evidence="1">
    <location>
        <begin position="192"/>
        <end position="215"/>
    </location>
</feature>
<dbReference type="KEGG" id="vgo:GJW-30_1_04398"/>
<dbReference type="AlphaFoldDB" id="A0A0S3Q0U6"/>
<organism evidence="2 3">
    <name type="scientific">Variibacter gotjawalensis</name>
    <dbReference type="NCBI Taxonomy" id="1333996"/>
    <lineage>
        <taxon>Bacteria</taxon>
        <taxon>Pseudomonadati</taxon>
        <taxon>Pseudomonadota</taxon>
        <taxon>Alphaproteobacteria</taxon>
        <taxon>Hyphomicrobiales</taxon>
        <taxon>Nitrobacteraceae</taxon>
        <taxon>Variibacter</taxon>
    </lineage>
</organism>
<keyword evidence="1" id="KW-1133">Transmembrane helix</keyword>
<accession>A0A0S3Q0U6</accession>
<sequence length="291" mass="32443">MKSRRIKLGRLVGHEFHKAQRAVRDSVSGMELLKLLIGQRAAAQKAFLQGCATALVLSLWIASQKAAPGLEISISTLKLVVPSVYVLFVIAGASLAAAINGANYLIVSSLFPRLSRARFGGADPAILLDASNAWSDSLLPQFRFYKSGRWQKFWVLVTLVVVMMPLMTIALIVYSTAVPAAFKLAFQTDQRIYHRVIAVAALVMFTYPAVLIVLYSKSFRFHRNASFIRWLFLFRVYRRSFVSPATVNSWEANVARWVAEPKEPNQGFGRLSFRSKSADAKFGKVEPDPRS</sequence>
<evidence type="ECO:0000256" key="1">
    <source>
        <dbReference type="SAM" id="Phobius"/>
    </source>
</evidence>
<evidence type="ECO:0000313" key="3">
    <source>
        <dbReference type="Proteomes" id="UP000236884"/>
    </source>
</evidence>
<feature type="transmembrane region" description="Helical" evidence="1">
    <location>
        <begin position="83"/>
        <end position="106"/>
    </location>
</feature>
<dbReference type="Proteomes" id="UP000236884">
    <property type="component" value="Chromosome"/>
</dbReference>
<proteinExistence type="predicted"/>